<dbReference type="InterPro" id="IPR047721">
    <property type="entry name" value="DrmB"/>
</dbReference>
<dbReference type="NCBIfam" id="NF038324">
    <property type="entry name" value="DrmB_fam"/>
    <property type="match status" value="1"/>
</dbReference>
<dbReference type="EMBL" id="DQAY01000189">
    <property type="protein sequence ID" value="HCO27059.1"/>
    <property type="molecule type" value="Genomic_DNA"/>
</dbReference>
<sequence length="677" mass="76545">MARSNTRGNIRLAQLISTFGPGSIMVDKFGTSLIICGLDHWYFREPDKVKGLAEPAEQRSEFQFSEWRLEQNLDMDYFMEPPDYRYQRRRNEADESKEQTPNQQLSIPAIRFPSYFVCSNARCSAMRQVEFHLGKRPRCQEHDTYARMNQVRFITICPNGHIDDFPWKLLLGCGDHCHGKLSLQEQGSSDLASIRVKCSCGNSENLGGATSYERNNSGQIVSALSGIIRKNTGSVEAGKCRGRCLWHGPDYYEDCDQDFVATFPNATNVYYSKTKTSIFIPIREDVGGSIERITELIERSTNKIPYLKMMWGIKKDDAADYLNQMIEENKSDFIDVEAAKSESLNALTQYMSGVPVLQNNSPEPCEPESSEAQFRRVEFNVLRQQADEKDIRTTPVDVTLELKNHVEKIIKVERLRETRVLYGFDRFEVKPSMSTPDELGNQALQQLFAHPPEKGNRWLPGKVVFGEGIYLELREDAISRWQMNQQEWIASRLSGDHNYGGRFSQLDIAIAPVSGEITNEWISRYLLIHTFAHILINQLVYECGYSTASLRERLYVSDDPEAPMAGILIYTSAGDSEGTLGGLVRLAQPEYFGGVIERACQRASWCSADPVCSEVTTSVDPNLAACHSCVLLPETSCEVFNKGLDRAMVVGTPEKPDVGYFSNLLNASFRQQLTDQV</sequence>
<feature type="domain" description="MrfA-like Zn-binding" evidence="1">
    <location>
        <begin position="531"/>
        <end position="630"/>
    </location>
</feature>
<accession>A0A3D3RDZ1</accession>
<name>A0A3D3RDZ1_9PLAN</name>
<reference evidence="2 3" key="1">
    <citation type="journal article" date="2018" name="Nat. Biotechnol.">
        <title>A standardized bacterial taxonomy based on genome phylogeny substantially revises the tree of life.</title>
        <authorList>
            <person name="Parks D.H."/>
            <person name="Chuvochina M."/>
            <person name="Waite D.W."/>
            <person name="Rinke C."/>
            <person name="Skarshewski A."/>
            <person name="Chaumeil P.A."/>
            <person name="Hugenholtz P."/>
        </authorList>
    </citation>
    <scope>NUCLEOTIDE SEQUENCE [LARGE SCALE GENOMIC DNA]</scope>
    <source>
        <strain evidence="2">UBA9375</strain>
    </source>
</reference>
<dbReference type="Proteomes" id="UP000263642">
    <property type="component" value="Unassembled WGS sequence"/>
</dbReference>
<proteinExistence type="predicted"/>
<dbReference type="AlphaFoldDB" id="A0A3D3RDZ1"/>
<comment type="caution">
    <text evidence="2">The sequence shown here is derived from an EMBL/GenBank/DDBJ whole genome shotgun (WGS) entry which is preliminary data.</text>
</comment>
<organism evidence="2 3">
    <name type="scientific">Gimesia maris</name>
    <dbReference type="NCBI Taxonomy" id="122"/>
    <lineage>
        <taxon>Bacteria</taxon>
        <taxon>Pseudomonadati</taxon>
        <taxon>Planctomycetota</taxon>
        <taxon>Planctomycetia</taxon>
        <taxon>Planctomycetales</taxon>
        <taxon>Planctomycetaceae</taxon>
        <taxon>Gimesia</taxon>
    </lineage>
</organism>
<gene>
    <name evidence="2" type="ORF">DIT97_30130</name>
</gene>
<dbReference type="InterPro" id="IPR018973">
    <property type="entry name" value="MZB"/>
</dbReference>
<evidence type="ECO:0000313" key="3">
    <source>
        <dbReference type="Proteomes" id="UP000263642"/>
    </source>
</evidence>
<evidence type="ECO:0000259" key="1">
    <source>
        <dbReference type="Pfam" id="PF09369"/>
    </source>
</evidence>
<dbReference type="Pfam" id="PF09369">
    <property type="entry name" value="MZB"/>
    <property type="match status" value="1"/>
</dbReference>
<evidence type="ECO:0000313" key="2">
    <source>
        <dbReference type="EMBL" id="HCO27059.1"/>
    </source>
</evidence>
<protein>
    <recommendedName>
        <fullName evidence="1">MrfA-like Zn-binding domain-containing protein</fullName>
    </recommendedName>
</protein>